<accession>A0A1M4X1N1</accession>
<evidence type="ECO:0000256" key="3">
    <source>
        <dbReference type="ARBA" id="ARBA00022960"/>
    </source>
</evidence>
<keyword evidence="4" id="KW-0573">Peptidoglycan synthesis</keyword>
<dbReference type="InterPro" id="IPR050644">
    <property type="entry name" value="PG_Glycine_Bridge_Synth"/>
</dbReference>
<gene>
    <name evidence="7" type="ORF">SAMN02745249_01330</name>
</gene>
<dbReference type="GO" id="GO:0016755">
    <property type="term" value="F:aminoacyltransferase activity"/>
    <property type="evidence" value="ECO:0007669"/>
    <property type="project" value="InterPro"/>
</dbReference>
<dbReference type="PANTHER" id="PTHR36174">
    <property type="entry name" value="LIPID II:GLYCINE GLYCYLTRANSFERASE"/>
    <property type="match status" value="1"/>
</dbReference>
<name>A0A1M4X1N1_9LACT</name>
<evidence type="ECO:0000256" key="5">
    <source>
        <dbReference type="ARBA" id="ARBA00023315"/>
    </source>
</evidence>
<reference evidence="7 8" key="1">
    <citation type="submission" date="2016-11" db="EMBL/GenBank/DDBJ databases">
        <authorList>
            <person name="Jaros S."/>
            <person name="Januszkiewicz K."/>
            <person name="Wedrychowicz H."/>
        </authorList>
    </citation>
    <scope>NUCLEOTIDE SEQUENCE [LARGE SCALE GENOMIC DNA]</scope>
    <source>
        <strain evidence="7 8">DSM 15692</strain>
    </source>
</reference>
<keyword evidence="5" id="KW-0012">Acyltransferase</keyword>
<keyword evidence="6" id="KW-0961">Cell wall biogenesis/degradation</keyword>
<dbReference type="SUPFAM" id="SSF55729">
    <property type="entry name" value="Acyl-CoA N-acyltransferases (Nat)"/>
    <property type="match status" value="1"/>
</dbReference>
<protein>
    <submittedName>
        <fullName evidence="7">Peptidogalycan biosysnthesis/recognition</fullName>
    </submittedName>
</protein>
<evidence type="ECO:0000313" key="7">
    <source>
        <dbReference type="EMBL" id="SHE87233.1"/>
    </source>
</evidence>
<dbReference type="PROSITE" id="PS51191">
    <property type="entry name" value="FEMABX"/>
    <property type="match status" value="1"/>
</dbReference>
<dbReference type="Proteomes" id="UP000184128">
    <property type="component" value="Unassembled WGS sequence"/>
</dbReference>
<dbReference type="Pfam" id="PF04339">
    <property type="entry name" value="FemAB_like"/>
    <property type="match status" value="1"/>
</dbReference>
<dbReference type="EMBL" id="FQUF01000018">
    <property type="protein sequence ID" value="SHE87233.1"/>
    <property type="molecule type" value="Genomic_DNA"/>
</dbReference>
<keyword evidence="2" id="KW-0808">Transferase</keyword>
<dbReference type="InterPro" id="IPR016181">
    <property type="entry name" value="Acyl_CoA_acyltransferase"/>
</dbReference>
<dbReference type="PANTHER" id="PTHR36174:SF1">
    <property type="entry name" value="LIPID II:GLYCINE GLYCYLTRANSFERASE"/>
    <property type="match status" value="1"/>
</dbReference>
<keyword evidence="8" id="KW-1185">Reference proteome</keyword>
<sequence>MKDIYFNSNYGKLYEDIEGGESIFYEYNSEYGSINNLFIKKLIPIKLDDHTNYYDITTPYGYGGPIINNYVEGKKEELVKEYYVEFKKFCKKNNIISEFVRFHPLFKNEVDFMKIYEVKNLRKTVGTNLADYDDPFQTEFSKSTRKITRKALRNGVSFEVLRAPETVHEFLEIYYSTMDRNDASEYYYFNEDYFNKCVKYFKENIILVKAIYEGKTIAMGFYFVVNNIIHSHLSGTLSEYLYLSPAYIIKYATTLWGKENGYHLIHHGGGTTNDENDGLLKFKSKFGQHTFFDFSIGTKVWNREVYDILCEEVNADVNGDFFPAYRNLFT</sequence>
<evidence type="ECO:0000256" key="4">
    <source>
        <dbReference type="ARBA" id="ARBA00022984"/>
    </source>
</evidence>
<evidence type="ECO:0000256" key="1">
    <source>
        <dbReference type="ARBA" id="ARBA00009943"/>
    </source>
</evidence>
<dbReference type="InterPro" id="IPR007434">
    <property type="entry name" value="FemAB-like"/>
</dbReference>
<evidence type="ECO:0000256" key="2">
    <source>
        <dbReference type="ARBA" id="ARBA00022679"/>
    </source>
</evidence>
<dbReference type="GO" id="GO:0071555">
    <property type="term" value="P:cell wall organization"/>
    <property type="evidence" value="ECO:0007669"/>
    <property type="project" value="UniProtKB-KW"/>
</dbReference>
<dbReference type="InterPro" id="IPR003447">
    <property type="entry name" value="FEMABX"/>
</dbReference>
<dbReference type="OrthoDB" id="9785911at2"/>
<dbReference type="STRING" id="1121025.SAMN02745249_01330"/>
<organism evidence="7 8">
    <name type="scientific">Atopostipes suicloacalis DSM 15692</name>
    <dbReference type="NCBI Taxonomy" id="1121025"/>
    <lineage>
        <taxon>Bacteria</taxon>
        <taxon>Bacillati</taxon>
        <taxon>Bacillota</taxon>
        <taxon>Bacilli</taxon>
        <taxon>Lactobacillales</taxon>
        <taxon>Carnobacteriaceae</taxon>
        <taxon>Atopostipes</taxon>
    </lineage>
</organism>
<dbReference type="RefSeq" id="WP_073298038.1">
    <property type="nucleotide sequence ID" value="NZ_FQUF01000018.1"/>
</dbReference>
<dbReference type="AlphaFoldDB" id="A0A1M4X1N1"/>
<dbReference type="GO" id="GO:0009252">
    <property type="term" value="P:peptidoglycan biosynthetic process"/>
    <property type="evidence" value="ECO:0007669"/>
    <property type="project" value="UniProtKB-KW"/>
</dbReference>
<proteinExistence type="inferred from homology"/>
<keyword evidence="3" id="KW-0133">Cell shape</keyword>
<evidence type="ECO:0000313" key="8">
    <source>
        <dbReference type="Proteomes" id="UP000184128"/>
    </source>
</evidence>
<dbReference type="Gene3D" id="3.40.630.30">
    <property type="match status" value="1"/>
</dbReference>
<evidence type="ECO:0000256" key="6">
    <source>
        <dbReference type="ARBA" id="ARBA00023316"/>
    </source>
</evidence>
<comment type="similarity">
    <text evidence="1">Belongs to the FemABX family.</text>
</comment>
<dbReference type="GO" id="GO:0008360">
    <property type="term" value="P:regulation of cell shape"/>
    <property type="evidence" value="ECO:0007669"/>
    <property type="project" value="UniProtKB-KW"/>
</dbReference>